<comment type="function">
    <text evidence="7">Part of the twin-arginine translocation (Tat) system that transports large folded proteins containing a characteristic twin-arginine motif in their signal peptide across membranes. Together with TatB, TatC is part of a receptor directly interacting with Tat signal peptides.</text>
</comment>
<evidence type="ECO:0000256" key="1">
    <source>
        <dbReference type="ARBA" id="ARBA00004141"/>
    </source>
</evidence>
<keyword evidence="2 7" id="KW-0812">Transmembrane</keyword>
<dbReference type="EMBL" id="AWEZ01000017">
    <property type="protein sequence ID" value="ERL09987.1"/>
    <property type="molecule type" value="Genomic_DNA"/>
</dbReference>
<keyword evidence="4 7" id="KW-1133">Transmembrane helix</keyword>
<evidence type="ECO:0000256" key="6">
    <source>
        <dbReference type="ARBA" id="ARBA00023136"/>
    </source>
</evidence>
<dbReference type="GO" id="GO:0065002">
    <property type="term" value="P:intracellular protein transmembrane transport"/>
    <property type="evidence" value="ECO:0007669"/>
    <property type="project" value="TreeGrafter"/>
</dbReference>
<dbReference type="STRING" id="1125712.HMPREF1316_1437"/>
<sequence length="264" mass="30065">MPIGPARMPLMDHLGELRRRLTIIVVSLAITAVVVYAATPTLIDMLMDPVRDELAGANLTVFSVLGGFTIRFKVALFFGMIICTPIIIWEVMGFFLPALKTNERKWVVPTVAAMVFLFFFGMLFCYFVIQRAAIGWMVQQSLEFAAVMPNAEDFLNIMMLLEIGFGFAFQLPLIIFYLSILHIVPYKTFRGQWRYIYVALLVISSIVTPDASPVTMILMFAALVALYELALFVARYVLVARDGKESLKWSREEYQEHRYEEGTE</sequence>
<comment type="caution">
    <text evidence="8">The sequence shown here is derived from an EMBL/GenBank/DDBJ whole genome shotgun (WGS) entry which is preliminary data.</text>
</comment>
<feature type="transmembrane region" description="Helical" evidence="7">
    <location>
        <begin position="106"/>
        <end position="129"/>
    </location>
</feature>
<feature type="transmembrane region" description="Helical" evidence="7">
    <location>
        <begin position="157"/>
        <end position="181"/>
    </location>
</feature>
<evidence type="ECO:0000313" key="9">
    <source>
        <dbReference type="Proteomes" id="UP000016638"/>
    </source>
</evidence>
<evidence type="ECO:0000256" key="3">
    <source>
        <dbReference type="ARBA" id="ARBA00022927"/>
    </source>
</evidence>
<comment type="similarity">
    <text evidence="7">Belongs to the TatC family.</text>
</comment>
<dbReference type="GO" id="GO:0033281">
    <property type="term" value="C:TAT protein transport complex"/>
    <property type="evidence" value="ECO:0007669"/>
    <property type="project" value="UniProtKB-UniRule"/>
</dbReference>
<dbReference type="PATRIC" id="fig|1125712.3.peg.471"/>
<keyword evidence="9" id="KW-1185">Reference proteome</keyword>
<dbReference type="eggNOG" id="COG0805">
    <property type="taxonomic scope" value="Bacteria"/>
</dbReference>
<keyword evidence="7" id="KW-1003">Cell membrane</keyword>
<evidence type="ECO:0000313" key="8">
    <source>
        <dbReference type="EMBL" id="ERL09987.1"/>
    </source>
</evidence>
<organism evidence="8 9">
    <name type="scientific">Olsenella profusa F0195</name>
    <dbReference type="NCBI Taxonomy" id="1125712"/>
    <lineage>
        <taxon>Bacteria</taxon>
        <taxon>Bacillati</taxon>
        <taxon>Actinomycetota</taxon>
        <taxon>Coriobacteriia</taxon>
        <taxon>Coriobacteriales</taxon>
        <taxon>Atopobiaceae</taxon>
        <taxon>Olsenella</taxon>
    </lineage>
</organism>
<reference evidence="8 9" key="1">
    <citation type="submission" date="2013-08" db="EMBL/GenBank/DDBJ databases">
        <authorList>
            <person name="Durkin A.S."/>
            <person name="Haft D.R."/>
            <person name="McCorrison J."/>
            <person name="Torralba M."/>
            <person name="Gillis M."/>
            <person name="Haft D.H."/>
            <person name="Methe B."/>
            <person name="Sutton G."/>
            <person name="Nelson K.E."/>
        </authorList>
    </citation>
    <scope>NUCLEOTIDE SEQUENCE [LARGE SCALE GENOMIC DNA]</scope>
    <source>
        <strain evidence="8 9">F0195</strain>
    </source>
</reference>
<keyword evidence="6 7" id="KW-0472">Membrane</keyword>
<proteinExistence type="inferred from homology"/>
<evidence type="ECO:0000256" key="5">
    <source>
        <dbReference type="ARBA" id="ARBA00023010"/>
    </source>
</evidence>
<evidence type="ECO:0000256" key="4">
    <source>
        <dbReference type="ARBA" id="ARBA00022989"/>
    </source>
</evidence>
<dbReference type="PRINTS" id="PR01840">
    <property type="entry name" value="TATCFAMILY"/>
</dbReference>
<keyword evidence="7" id="KW-0813">Transport</keyword>
<gene>
    <name evidence="7 8" type="primary">tatC</name>
    <name evidence="8" type="ORF">HMPREF1316_1437</name>
</gene>
<feature type="transmembrane region" description="Helical" evidence="7">
    <location>
        <begin position="74"/>
        <end position="99"/>
    </location>
</feature>
<comment type="subcellular location">
    <subcellularLocation>
        <location evidence="7">Cell membrane</location>
        <topology evidence="7">Multi-pass membrane protein</topology>
    </subcellularLocation>
    <subcellularLocation>
        <location evidence="1">Membrane</location>
        <topology evidence="1">Multi-pass membrane protein</topology>
    </subcellularLocation>
</comment>
<dbReference type="NCBIfam" id="TIGR00945">
    <property type="entry name" value="tatC"/>
    <property type="match status" value="1"/>
</dbReference>
<name>U2V3Q0_9ACTN</name>
<dbReference type="OrthoDB" id="9777044at2"/>
<dbReference type="GO" id="GO:0043953">
    <property type="term" value="P:protein transport by the Tat complex"/>
    <property type="evidence" value="ECO:0007669"/>
    <property type="project" value="UniProtKB-UniRule"/>
</dbReference>
<dbReference type="HAMAP" id="MF_00902">
    <property type="entry name" value="TatC"/>
    <property type="match status" value="1"/>
</dbReference>
<evidence type="ECO:0000256" key="2">
    <source>
        <dbReference type="ARBA" id="ARBA00022692"/>
    </source>
</evidence>
<dbReference type="PANTHER" id="PTHR30371:SF0">
    <property type="entry name" value="SEC-INDEPENDENT PROTEIN TRANSLOCASE PROTEIN TATC, CHLOROPLASTIC-RELATED"/>
    <property type="match status" value="1"/>
</dbReference>
<comment type="subunit">
    <text evidence="7">The Tat system comprises two distinct complexes: a TatABC complex, containing multiple copies of TatA, TatB and TatC subunits, and a separate TatA complex, containing only TatA subunits. Substrates initially bind to the TatABC complex, which probably triggers association of the separate TatA complex to form the active translocon.</text>
</comment>
<dbReference type="InterPro" id="IPR002033">
    <property type="entry name" value="TatC"/>
</dbReference>
<keyword evidence="3 7" id="KW-0653">Protein transport</keyword>
<dbReference type="RefSeq" id="WP_021725280.1">
    <property type="nucleotide sequence ID" value="NZ_AWEZ01000017.1"/>
</dbReference>
<dbReference type="AlphaFoldDB" id="U2V3Q0"/>
<evidence type="ECO:0000256" key="7">
    <source>
        <dbReference type="HAMAP-Rule" id="MF_00902"/>
    </source>
</evidence>
<dbReference type="GO" id="GO:0009977">
    <property type="term" value="F:proton motive force dependent protein transmembrane transporter activity"/>
    <property type="evidence" value="ECO:0007669"/>
    <property type="project" value="TreeGrafter"/>
</dbReference>
<accession>U2V3Q0</accession>
<protein>
    <recommendedName>
        <fullName evidence="7">Sec-independent protein translocase protein TatC</fullName>
    </recommendedName>
</protein>
<feature type="transmembrane region" description="Helical" evidence="7">
    <location>
        <begin position="21"/>
        <end position="39"/>
    </location>
</feature>
<keyword evidence="5 7" id="KW-0811">Translocation</keyword>
<dbReference type="Proteomes" id="UP000016638">
    <property type="component" value="Unassembled WGS sequence"/>
</dbReference>
<feature type="transmembrane region" description="Helical" evidence="7">
    <location>
        <begin position="217"/>
        <end position="238"/>
    </location>
</feature>
<dbReference type="PANTHER" id="PTHR30371">
    <property type="entry name" value="SEC-INDEPENDENT PROTEIN TRANSLOCASE PROTEIN TATC"/>
    <property type="match status" value="1"/>
</dbReference>
<dbReference type="Pfam" id="PF00902">
    <property type="entry name" value="TatC"/>
    <property type="match status" value="1"/>
</dbReference>
<feature type="transmembrane region" description="Helical" evidence="7">
    <location>
        <begin position="193"/>
        <end position="211"/>
    </location>
</feature>